<proteinExistence type="predicted"/>
<dbReference type="Gene3D" id="2.60.40.1080">
    <property type="match status" value="3"/>
</dbReference>
<dbReference type="InterPro" id="IPR008964">
    <property type="entry name" value="Invasin/intimin_cell_adhesion"/>
</dbReference>
<dbReference type="InterPro" id="IPR003343">
    <property type="entry name" value="Big_2"/>
</dbReference>
<dbReference type="Proteomes" id="UP000541955">
    <property type="component" value="Unassembled WGS sequence"/>
</dbReference>
<evidence type="ECO:0000259" key="1">
    <source>
        <dbReference type="SMART" id="SM00635"/>
    </source>
</evidence>
<dbReference type="Gene3D" id="2.60.40.10">
    <property type="entry name" value="Immunoglobulins"/>
    <property type="match status" value="8"/>
</dbReference>
<dbReference type="Pfam" id="PF02368">
    <property type="entry name" value="Big_2"/>
    <property type="match status" value="2"/>
</dbReference>
<accession>A0A7X0XI72</accession>
<dbReference type="InterPro" id="IPR013783">
    <property type="entry name" value="Ig-like_fold"/>
</dbReference>
<dbReference type="SUPFAM" id="SSF49373">
    <property type="entry name" value="Invasin/intimin cell-adhesion fragments"/>
    <property type="match status" value="3"/>
</dbReference>
<reference evidence="2 3" key="1">
    <citation type="submission" date="2020-03" db="EMBL/GenBank/DDBJ databases">
        <title>Soil Listeria distribution.</title>
        <authorList>
            <person name="Liao J."/>
            <person name="Wiedmann M."/>
        </authorList>
    </citation>
    <scope>NUCLEOTIDE SEQUENCE [LARGE SCALE GENOMIC DNA]</scope>
    <source>
        <strain evidence="2 3">FSL L7-1387</strain>
    </source>
</reference>
<feature type="domain" description="BIG2" evidence="1">
    <location>
        <begin position="1150"/>
        <end position="1225"/>
    </location>
</feature>
<sequence length="1890" mass="193665">MSAKRNFIKKSGTIALATVLVGSSLLNTLPFNVYASEAGIKAAALKAAPANATEVATYDQLRTALLNTSVTDIKLTADINVTSSFNFTSAKNLYGNGHTINMNDYRIGIAKASSVNRIEDLTITNQDIYPLFWSEYSGVQVTYKNVTSSGEQFVYNNAGTTILEGNIQASSTLEEVYQGTTFIIRSGANVNFSSTSGCPALRVYGSVTQEANSDFKVNSKDYAIYGHNSNTQISVAGNMELSSTDEQAIYTSGSGGNMVVKSGAKFKATSGDKVEEAISITSGNLTVESGSDFVVNASGVQGAVQTGGKLVFENGSNFAITNTNNAGSVFANYAGSSTNININSDKGLSTWDSGSINTELPTHNYNDFTTATFDLSGWDKSNLSQKNLTSNSAQFKSQFVSKTTGKLFGGSYAMTHIAQTTIDDLTTDSTKVTGSAEPNATITIKNAAGVTLGTGRVGSDGYYEVTIPKQAAGTEVTATATSNGISSSAKTTVKQATIAQTTIAALTTDSTIASGTAEPNAAIEILANGEVIGSGTVGSDGKYNITISQQDVGTRVTATVTKGTASSSATTTVTQGSIAQTTIAGLTTKSTAAEGTAEPNSTIVIKNAAGDTLGSGRVGSDGKYSITIPKQSFGTIVTATATKDGKTSTAQTTVIRGEIADTTISKVTTETTNVSGTAEPNATIVLTDQDGNVLKSGRVGSDGAYSMTIAKQAEGTVITATASADGFTSTASTIVERDGIDQTTIDALTTESTTVSGTAEPNATIVIKDQAGNELKSGRVGSDGIYSLTIAKQAAGTVVTATATKDGKTSSAQTTVVDDSIPAAPTVNEVLDTATVVSGKALPNADVTVKIGNATYTGKANAQGNYSITIDKQVAGTDISVTQKNPINNRVSAPKTVKVKDTTLGAPTIAAVSVGDTTVEVTGEPGAKVNLTLPGGSTMSAVANDAGKAVFTISPAAKNNDVFSATQTGANGKASPAASVTVIASVVKTIVINENITTAFTGTTQQFTATTTPEGEAVTWSTSNSNFATVNKTTGLVTFKAPGTVTITAKLADGTAATKKVVVSNATPDVVEAPIVATDIYTTTTSVSGTAVDASQVIAYVNGLQIGSATVAANGSFTMPIPAQADNQTIAFVAENAKKTVSQPTNVTVKATTIKINEDITTAYTGTTKQLTATTTPAGQDVAWSTSNSNFATVNKTTGLVTFKAPGTVTITAKLADGTAATKKIVVSNQTVAAPVVSTVVYDNTTSASGTAPAGKVTAYVNGLPIGTVAVAADGTFKVNFPKQPAGTIINFVAEDAQGTASAPTAVTVKGSTVKINETVTAGLVGDSTTLTATSTPAGQAVTWSTSSAAIATVSSTGVVAYTGPGTVTITAKLANGATATKTIVVSDLPQPKLSDVKATDTVVNGTIDTSKYDVKQILILVNGVNKTIVNVTDGKFSASIGVQPTGTVIEARYKDKDGNYLTADKYVGKTTVKSAVSDNINVNDVNSLQKVVTGKSTVANAQVRLFVDGVQKRTSTTDADGNYSFSSGYLKEGQVVKVELRENGVVTGTAETVVVKATEEMVLDDVTTSDRFITGKGTENTQFRLTVNGVTKTVVTSDADGLFSFSTKALPAGTVVKVEMKSAGTYSVSEETTVIAGEVSDNDLTLDQTDVGDTKVTGTTKQPSTQVRLSINGATKSTATTNASGEYTFTVPALKKGDVVKVEMKVDEVYAVSKQVTTGDGSGSDTPDATLNVDALLDTATTVTGKTEPNSQVRISLNDVTKSVVTSDDNGNFSYYIGTLVKDDVVKVELSVNGAYSVSKEVTVTSDDAAKALTVNPVIAADKKVTGTATATASASLRISLNGATKSIISADAEGNFSYNLSKLVKGDVIKVEMKVNNVWAVTKEVTVQ</sequence>
<evidence type="ECO:0000313" key="3">
    <source>
        <dbReference type="Proteomes" id="UP000541955"/>
    </source>
</evidence>
<feature type="domain" description="BIG2" evidence="1">
    <location>
        <begin position="1310"/>
        <end position="1384"/>
    </location>
</feature>
<name>A0A7X0XI72_9LIST</name>
<dbReference type="EMBL" id="JAARRW010000002">
    <property type="protein sequence ID" value="MBC1561499.1"/>
    <property type="molecule type" value="Genomic_DNA"/>
</dbReference>
<dbReference type="SMART" id="SM00635">
    <property type="entry name" value="BID_2"/>
    <property type="match status" value="3"/>
</dbReference>
<comment type="caution">
    <text evidence="2">The sequence shown here is derived from an EMBL/GenBank/DDBJ whole genome shotgun (WGS) entry which is preliminary data.</text>
</comment>
<dbReference type="Pfam" id="PF20585">
    <property type="entry name" value="Pectate_lyase_5"/>
    <property type="match status" value="1"/>
</dbReference>
<protein>
    <submittedName>
        <fullName evidence="2">Autolysin modifier protein</fullName>
    </submittedName>
</protein>
<organism evidence="2 3">
    <name type="scientific">Listeria booriae</name>
    <dbReference type="NCBI Taxonomy" id="1552123"/>
    <lineage>
        <taxon>Bacteria</taxon>
        <taxon>Bacillati</taxon>
        <taxon>Bacillota</taxon>
        <taxon>Bacilli</taxon>
        <taxon>Bacillales</taxon>
        <taxon>Listeriaceae</taxon>
        <taxon>Listeria</taxon>
    </lineage>
</organism>
<gene>
    <name evidence="2" type="ORF">HB902_05415</name>
</gene>
<evidence type="ECO:0000313" key="2">
    <source>
        <dbReference type="EMBL" id="MBC1561499.1"/>
    </source>
</evidence>
<dbReference type="Pfam" id="PF17936">
    <property type="entry name" value="Big_6"/>
    <property type="match status" value="9"/>
</dbReference>
<feature type="domain" description="BIG2" evidence="1">
    <location>
        <begin position="986"/>
        <end position="1061"/>
    </location>
</feature>
<dbReference type="InterPro" id="IPR046776">
    <property type="entry name" value="Pectate_lyase_5"/>
</dbReference>
<dbReference type="RefSeq" id="WP_185428831.1">
    <property type="nucleotide sequence ID" value="NZ_JAARRW010000002.1"/>
</dbReference>
<dbReference type="InterPro" id="IPR041498">
    <property type="entry name" value="Big_6"/>
</dbReference>